<dbReference type="PANTHER" id="PTHR44846">
    <property type="entry name" value="MANNOSYL-D-GLYCERATE TRANSPORT/METABOLISM SYSTEM REPRESSOR MNGR-RELATED"/>
    <property type="match status" value="1"/>
</dbReference>
<dbReference type="InterPro" id="IPR028978">
    <property type="entry name" value="Chorismate_lyase_/UTRA_dom_sf"/>
</dbReference>
<dbReference type="SUPFAM" id="SSF64288">
    <property type="entry name" value="Chorismate lyase-like"/>
    <property type="match status" value="1"/>
</dbReference>
<name>A0A7K0BU89_9ACTN</name>
<dbReference type="OrthoDB" id="3192286at2"/>
<accession>A0A7K0BU89</accession>
<dbReference type="RefSeq" id="WP_153532881.1">
    <property type="nucleotide sequence ID" value="NZ_WEGH01000002.1"/>
</dbReference>
<feature type="domain" description="HTH gntR-type" evidence="4">
    <location>
        <begin position="9"/>
        <end position="77"/>
    </location>
</feature>
<dbReference type="SUPFAM" id="SSF46785">
    <property type="entry name" value="Winged helix' DNA-binding domain"/>
    <property type="match status" value="1"/>
</dbReference>
<dbReference type="Proteomes" id="UP000487268">
    <property type="component" value="Unassembled WGS sequence"/>
</dbReference>
<keyword evidence="2" id="KW-0238">DNA-binding</keyword>
<evidence type="ECO:0000259" key="4">
    <source>
        <dbReference type="PROSITE" id="PS50949"/>
    </source>
</evidence>
<dbReference type="InterPro" id="IPR011663">
    <property type="entry name" value="UTRA"/>
</dbReference>
<dbReference type="GO" id="GO:0045892">
    <property type="term" value="P:negative regulation of DNA-templated transcription"/>
    <property type="evidence" value="ECO:0007669"/>
    <property type="project" value="TreeGrafter"/>
</dbReference>
<dbReference type="InterPro" id="IPR036390">
    <property type="entry name" value="WH_DNA-bd_sf"/>
</dbReference>
<dbReference type="PANTHER" id="PTHR44846:SF17">
    <property type="entry name" value="GNTR-FAMILY TRANSCRIPTIONAL REGULATOR"/>
    <property type="match status" value="1"/>
</dbReference>
<dbReference type="Gene3D" id="3.40.1410.10">
    <property type="entry name" value="Chorismate lyase-like"/>
    <property type="match status" value="1"/>
</dbReference>
<proteinExistence type="predicted"/>
<dbReference type="PROSITE" id="PS50949">
    <property type="entry name" value="HTH_GNTR"/>
    <property type="match status" value="1"/>
</dbReference>
<sequence>MTARIDRADPPYLQVVKHIRARIESGALREGDHVPSARRIMSDWGVSMATATKVLAALRAEGLAVGVPGVGTIVTTRGTLTAPRDRVVAALGTGRVHPADEHTEIRAAELTTAPGRVADALGLPPGAPVVRRHRVTYKDGAPVSASTSWLDGALAERAPALLAAERLGRGTPGYLREAAGRAAAGPQTDQITAGRATGDDAADLGVEPGAPVLRGRNWIRDEHGTVLEYGEFVSVAGRWMTYEYEISS</sequence>
<gene>
    <name evidence="5" type="primary">phnR</name>
    <name evidence="5" type="ORF">ACRB68_27580</name>
</gene>
<dbReference type="Pfam" id="PF00392">
    <property type="entry name" value="GntR"/>
    <property type="match status" value="1"/>
</dbReference>
<keyword evidence="1" id="KW-0805">Transcription regulation</keyword>
<keyword evidence="6" id="KW-1185">Reference proteome</keyword>
<evidence type="ECO:0000256" key="3">
    <source>
        <dbReference type="ARBA" id="ARBA00023163"/>
    </source>
</evidence>
<dbReference type="Gene3D" id="1.10.10.10">
    <property type="entry name" value="Winged helix-like DNA-binding domain superfamily/Winged helix DNA-binding domain"/>
    <property type="match status" value="1"/>
</dbReference>
<dbReference type="GO" id="GO:0003700">
    <property type="term" value="F:DNA-binding transcription factor activity"/>
    <property type="evidence" value="ECO:0007669"/>
    <property type="project" value="InterPro"/>
</dbReference>
<evidence type="ECO:0000313" key="6">
    <source>
        <dbReference type="Proteomes" id="UP000487268"/>
    </source>
</evidence>
<evidence type="ECO:0000256" key="2">
    <source>
        <dbReference type="ARBA" id="ARBA00023125"/>
    </source>
</evidence>
<dbReference type="AlphaFoldDB" id="A0A7K0BU89"/>
<dbReference type="InterPro" id="IPR050679">
    <property type="entry name" value="Bact_HTH_transcr_reg"/>
</dbReference>
<dbReference type="GO" id="GO:0003677">
    <property type="term" value="F:DNA binding"/>
    <property type="evidence" value="ECO:0007669"/>
    <property type="project" value="UniProtKB-KW"/>
</dbReference>
<dbReference type="SMART" id="SM00866">
    <property type="entry name" value="UTRA"/>
    <property type="match status" value="1"/>
</dbReference>
<dbReference type="InterPro" id="IPR036388">
    <property type="entry name" value="WH-like_DNA-bd_sf"/>
</dbReference>
<dbReference type="InterPro" id="IPR000524">
    <property type="entry name" value="Tscrpt_reg_HTH_GntR"/>
</dbReference>
<protein>
    <submittedName>
        <fullName evidence="5">Putative transcriptional regulator of 2-aminoethylphosphonate degradation operons</fullName>
    </submittedName>
</protein>
<dbReference type="SMART" id="SM00345">
    <property type="entry name" value="HTH_GNTR"/>
    <property type="match status" value="1"/>
</dbReference>
<evidence type="ECO:0000256" key="1">
    <source>
        <dbReference type="ARBA" id="ARBA00023015"/>
    </source>
</evidence>
<reference evidence="5 6" key="1">
    <citation type="submission" date="2019-10" db="EMBL/GenBank/DDBJ databases">
        <title>Actinomadura rubteroloni sp. nov. and Actinomadura macrotermitis sp. nov., isolated from the gut of fungus growing-termite Macrotermes natalensis.</title>
        <authorList>
            <person name="Benndorf R."/>
            <person name="Martin K."/>
            <person name="Kuefner M."/>
            <person name="De Beer W."/>
            <person name="Kaster A.-K."/>
            <person name="Vollmers J."/>
            <person name="Poulsen M."/>
            <person name="Beemelmanns C."/>
        </authorList>
    </citation>
    <scope>NUCLEOTIDE SEQUENCE [LARGE SCALE GENOMIC DNA]</scope>
    <source>
        <strain evidence="5 6">RB68</strain>
    </source>
</reference>
<dbReference type="CDD" id="cd07377">
    <property type="entry name" value="WHTH_GntR"/>
    <property type="match status" value="1"/>
</dbReference>
<keyword evidence="3" id="KW-0804">Transcription</keyword>
<organism evidence="5 6">
    <name type="scientific">Actinomadura macrotermitis</name>
    <dbReference type="NCBI Taxonomy" id="2585200"/>
    <lineage>
        <taxon>Bacteria</taxon>
        <taxon>Bacillati</taxon>
        <taxon>Actinomycetota</taxon>
        <taxon>Actinomycetes</taxon>
        <taxon>Streptosporangiales</taxon>
        <taxon>Thermomonosporaceae</taxon>
        <taxon>Actinomadura</taxon>
    </lineage>
</organism>
<dbReference type="EMBL" id="WEGH01000002">
    <property type="protein sequence ID" value="MQY04697.1"/>
    <property type="molecule type" value="Genomic_DNA"/>
</dbReference>
<evidence type="ECO:0000313" key="5">
    <source>
        <dbReference type="EMBL" id="MQY04697.1"/>
    </source>
</evidence>
<comment type="caution">
    <text evidence="5">The sequence shown here is derived from an EMBL/GenBank/DDBJ whole genome shotgun (WGS) entry which is preliminary data.</text>
</comment>
<dbReference type="Pfam" id="PF07702">
    <property type="entry name" value="UTRA"/>
    <property type="match status" value="1"/>
</dbReference>